<proteinExistence type="predicted"/>
<evidence type="ECO:0000256" key="1">
    <source>
        <dbReference type="ARBA" id="ARBA00022723"/>
    </source>
</evidence>
<protein>
    <submittedName>
        <fullName evidence="4">Copper chaperone</fullName>
    </submittedName>
</protein>
<evidence type="ECO:0000313" key="5">
    <source>
        <dbReference type="Proteomes" id="UP000019482"/>
    </source>
</evidence>
<dbReference type="InterPro" id="IPR006122">
    <property type="entry name" value="HMA_Cu_ion-bd"/>
</dbReference>
<dbReference type="EMBL" id="CBXI010000016">
    <property type="protein sequence ID" value="CDL91001.1"/>
    <property type="molecule type" value="Genomic_DNA"/>
</dbReference>
<dbReference type="Proteomes" id="UP000019482">
    <property type="component" value="Unassembled WGS sequence"/>
</dbReference>
<dbReference type="RefSeq" id="WP_017895614.1">
    <property type="nucleotide sequence ID" value="NZ_CBXI010000016.1"/>
</dbReference>
<accession>W6N4A5</accession>
<dbReference type="InterPro" id="IPR036163">
    <property type="entry name" value="HMA_dom_sf"/>
</dbReference>
<name>W6N4A5_CLOTY</name>
<evidence type="ECO:0000256" key="2">
    <source>
        <dbReference type="ARBA" id="ARBA00023008"/>
    </source>
</evidence>
<dbReference type="InterPro" id="IPR000428">
    <property type="entry name" value="Cu-bd"/>
</dbReference>
<dbReference type="NCBIfam" id="TIGR00003">
    <property type="entry name" value="copper ion binding protein"/>
    <property type="match status" value="1"/>
</dbReference>
<dbReference type="PROSITE" id="PS50846">
    <property type="entry name" value="HMA_2"/>
    <property type="match status" value="1"/>
</dbReference>
<evidence type="ECO:0000259" key="3">
    <source>
        <dbReference type="PROSITE" id="PS50846"/>
    </source>
</evidence>
<dbReference type="FunFam" id="3.30.70.100:FF:000001">
    <property type="entry name" value="ATPase copper transporting beta"/>
    <property type="match status" value="1"/>
</dbReference>
<comment type="caution">
    <text evidence="4">The sequence shown here is derived from an EMBL/GenBank/DDBJ whole genome shotgun (WGS) entry which is preliminary data.</text>
</comment>
<dbReference type="CDD" id="cd00371">
    <property type="entry name" value="HMA"/>
    <property type="match status" value="1"/>
</dbReference>
<dbReference type="InterPro" id="IPR017969">
    <property type="entry name" value="Heavy-metal-associated_CS"/>
</dbReference>
<dbReference type="Pfam" id="PF00403">
    <property type="entry name" value="HMA"/>
    <property type="match status" value="1"/>
</dbReference>
<dbReference type="SUPFAM" id="SSF55008">
    <property type="entry name" value="HMA, heavy metal-associated domain"/>
    <property type="match status" value="1"/>
</dbReference>
<keyword evidence="1" id="KW-0479">Metal-binding</keyword>
<evidence type="ECO:0000313" key="4">
    <source>
        <dbReference type="EMBL" id="CDL91001.1"/>
    </source>
</evidence>
<dbReference type="GeneID" id="29418132"/>
<dbReference type="PRINTS" id="PR00944">
    <property type="entry name" value="CUEXPORT"/>
</dbReference>
<dbReference type="GO" id="GO:0005507">
    <property type="term" value="F:copper ion binding"/>
    <property type="evidence" value="ECO:0007669"/>
    <property type="project" value="InterPro"/>
</dbReference>
<organism evidence="4 5">
    <name type="scientific">Clostridium tyrobutyricum DIVETGP</name>
    <dbReference type="NCBI Taxonomy" id="1408889"/>
    <lineage>
        <taxon>Bacteria</taxon>
        <taxon>Bacillati</taxon>
        <taxon>Bacillota</taxon>
        <taxon>Clostridia</taxon>
        <taxon>Eubacteriales</taxon>
        <taxon>Clostridiaceae</taxon>
        <taxon>Clostridium</taxon>
    </lineage>
</organism>
<sequence>MFFGSKIKKTVHVEGMTCQHCVQHVKKSLEGINGVSSVKVDLNSKTAVIKSSNDIDDDLIKTAVKDAGYEVTKIE</sequence>
<dbReference type="Gene3D" id="3.30.70.100">
    <property type="match status" value="1"/>
</dbReference>
<dbReference type="InterPro" id="IPR006121">
    <property type="entry name" value="HMA_dom"/>
</dbReference>
<keyword evidence="5" id="KW-1185">Reference proteome</keyword>
<dbReference type="PROSITE" id="PS01047">
    <property type="entry name" value="HMA_1"/>
    <property type="match status" value="1"/>
</dbReference>
<dbReference type="GO" id="GO:0006825">
    <property type="term" value="P:copper ion transport"/>
    <property type="evidence" value="ECO:0007669"/>
    <property type="project" value="InterPro"/>
</dbReference>
<feature type="domain" description="HMA" evidence="3">
    <location>
        <begin position="7"/>
        <end position="72"/>
    </location>
</feature>
<gene>
    <name evidence="4" type="ORF">CTDIVETGP_1071</name>
</gene>
<keyword evidence="2" id="KW-0186">Copper</keyword>
<dbReference type="OrthoDB" id="9813965at2"/>
<reference evidence="4 5" key="1">
    <citation type="journal article" date="2015" name="Genome Announc.">
        <title>Draft Genome Sequence of Clostridium tyrobutyricum Strain DIVETGP, Isolated from Cow's Milk for Grana Padano Production.</title>
        <authorList>
            <person name="Soggiu A."/>
            <person name="Piras C."/>
            <person name="Gaiarsa S."/>
            <person name="Sassera D."/>
            <person name="Roncada P."/>
            <person name="Bendixen E."/>
            <person name="Brasca M."/>
            <person name="Bonizzi L."/>
        </authorList>
    </citation>
    <scope>NUCLEOTIDE SEQUENCE [LARGE SCALE GENOMIC DNA]</scope>
    <source>
        <strain evidence="4 5">DIVETGP</strain>
    </source>
</reference>
<dbReference type="AlphaFoldDB" id="W6N4A5"/>